<feature type="compositionally biased region" description="Polar residues" evidence="1">
    <location>
        <begin position="76"/>
        <end position="120"/>
    </location>
</feature>
<dbReference type="InParanoid" id="A0A162PRY0"/>
<dbReference type="Proteomes" id="UP000077315">
    <property type="component" value="Unassembled WGS sequence"/>
</dbReference>
<accession>A0A162PRY0</accession>
<dbReference type="VEuPathDB" id="FungiDB:PHYBLDRAFT_158403"/>
<keyword evidence="3" id="KW-1185">Reference proteome</keyword>
<evidence type="ECO:0000313" key="3">
    <source>
        <dbReference type="Proteomes" id="UP000077315"/>
    </source>
</evidence>
<proteinExistence type="predicted"/>
<gene>
    <name evidence="2" type="ORF">PHYBLDRAFT_158403</name>
</gene>
<reference evidence="3" key="1">
    <citation type="submission" date="2015-06" db="EMBL/GenBank/DDBJ databases">
        <title>Expansion of signal transduction pathways in fungi by whole-genome duplication.</title>
        <authorList>
            <consortium name="DOE Joint Genome Institute"/>
            <person name="Corrochano L.M."/>
            <person name="Kuo A."/>
            <person name="Marcet-Houben M."/>
            <person name="Polaino S."/>
            <person name="Salamov A."/>
            <person name="Villalobos J.M."/>
            <person name="Alvarez M.I."/>
            <person name="Avalos J."/>
            <person name="Benito E.P."/>
            <person name="Benoit I."/>
            <person name="Burger G."/>
            <person name="Camino L.P."/>
            <person name="Canovas D."/>
            <person name="Cerda-Olmedo E."/>
            <person name="Cheng J.-F."/>
            <person name="Dominguez A."/>
            <person name="Elias M."/>
            <person name="Eslava A.P."/>
            <person name="Glaser F."/>
            <person name="Grimwood J."/>
            <person name="Gutierrez G."/>
            <person name="Heitman J."/>
            <person name="Henrissat B."/>
            <person name="Iturriaga E.A."/>
            <person name="Lang B.F."/>
            <person name="Lavin J.L."/>
            <person name="Lee S."/>
            <person name="Li W."/>
            <person name="Lindquist E."/>
            <person name="Lopez-Garcia S."/>
            <person name="Luque E.M."/>
            <person name="Marcos A.T."/>
            <person name="Martin J."/>
            <person name="McCluskey K."/>
            <person name="Medina H.R."/>
            <person name="Miralles-Duran A."/>
            <person name="Miyazaki A."/>
            <person name="Munoz-Torres E."/>
            <person name="Oguiza J.A."/>
            <person name="Ohm R."/>
            <person name="Olmedo M."/>
            <person name="Orejas M."/>
            <person name="Ortiz-Castellanos L."/>
            <person name="Pisabarro A.G."/>
            <person name="Rodriguez-Romero J."/>
            <person name="Ruiz-Herrera J."/>
            <person name="Ruiz-Vazquez R."/>
            <person name="Sanz C."/>
            <person name="Schackwitz W."/>
            <person name="Schmutz J."/>
            <person name="Shahriari M."/>
            <person name="Shelest E."/>
            <person name="Silva-Franco F."/>
            <person name="Soanes D."/>
            <person name="Syed K."/>
            <person name="Tagua V.G."/>
            <person name="Talbot N.J."/>
            <person name="Thon M."/>
            <person name="De vries R.P."/>
            <person name="Wiebenga A."/>
            <person name="Yadav J.S."/>
            <person name="Braun E.L."/>
            <person name="Baker S."/>
            <person name="Garre V."/>
            <person name="Horwitz B."/>
            <person name="Torres-Martinez S."/>
            <person name="Idnurm A."/>
            <person name="Herrera-Estrella A."/>
            <person name="Gabaldon T."/>
            <person name="Grigoriev I.V."/>
        </authorList>
    </citation>
    <scope>NUCLEOTIDE SEQUENCE [LARGE SCALE GENOMIC DNA]</scope>
    <source>
        <strain evidence="3">NRRL 1555(-)</strain>
    </source>
</reference>
<evidence type="ECO:0000313" key="2">
    <source>
        <dbReference type="EMBL" id="OAD75427.1"/>
    </source>
</evidence>
<organism evidence="2 3">
    <name type="scientific">Phycomyces blakesleeanus (strain ATCC 8743b / DSM 1359 / FGSC 10004 / NBRC 33097 / NRRL 1555)</name>
    <dbReference type="NCBI Taxonomy" id="763407"/>
    <lineage>
        <taxon>Eukaryota</taxon>
        <taxon>Fungi</taxon>
        <taxon>Fungi incertae sedis</taxon>
        <taxon>Mucoromycota</taxon>
        <taxon>Mucoromycotina</taxon>
        <taxon>Mucoromycetes</taxon>
        <taxon>Mucorales</taxon>
        <taxon>Phycomycetaceae</taxon>
        <taxon>Phycomyces</taxon>
    </lineage>
</organism>
<feature type="non-terminal residue" evidence="2">
    <location>
        <position position="155"/>
    </location>
</feature>
<protein>
    <submittedName>
        <fullName evidence="2">Uncharacterized protein</fullName>
    </submittedName>
</protein>
<name>A0A162PRY0_PHYB8</name>
<dbReference type="AlphaFoldDB" id="A0A162PRY0"/>
<feature type="compositionally biased region" description="Polar residues" evidence="1">
    <location>
        <begin position="18"/>
        <end position="38"/>
    </location>
</feature>
<dbReference type="GeneID" id="28994686"/>
<feature type="region of interest" description="Disordered" evidence="1">
    <location>
        <begin position="18"/>
        <end position="155"/>
    </location>
</feature>
<sequence>MDAHDNFSDAVHQSYTNHITRLLSQTSPRGRSSPSRFDSIQDAPTEPLSVTSTTRTIKRNRFQKVEANEPYAPSPQRHQMQSALSIDQSDYQLEASQTQIQKTMSTNTETSNRLANTTGGSAKDVTMYSPRRRRFAGDYDDEDDRPRSKHKTANM</sequence>
<dbReference type="RefSeq" id="XP_018293467.1">
    <property type="nucleotide sequence ID" value="XM_018433780.1"/>
</dbReference>
<dbReference type="EMBL" id="KV440977">
    <property type="protein sequence ID" value="OAD75427.1"/>
    <property type="molecule type" value="Genomic_DNA"/>
</dbReference>
<evidence type="ECO:0000256" key="1">
    <source>
        <dbReference type="SAM" id="MobiDB-lite"/>
    </source>
</evidence>